<keyword evidence="1" id="KW-0732">Signal</keyword>
<evidence type="ECO:0000313" key="4">
    <source>
        <dbReference type="WBParaSite" id="PSAMB.scaffold161size70618.g2780.t1"/>
    </source>
</evidence>
<dbReference type="AlphaFoldDB" id="A0A914V813"/>
<dbReference type="InterPro" id="IPR050111">
    <property type="entry name" value="C-type_lectin/snaclec_domain"/>
</dbReference>
<accession>A0A914V813</accession>
<dbReference type="Gene3D" id="3.10.100.10">
    <property type="entry name" value="Mannose-Binding Protein A, subunit A"/>
    <property type="match status" value="1"/>
</dbReference>
<evidence type="ECO:0000313" key="3">
    <source>
        <dbReference type="Proteomes" id="UP000887566"/>
    </source>
</evidence>
<dbReference type="SMART" id="SM00034">
    <property type="entry name" value="CLECT"/>
    <property type="match status" value="1"/>
</dbReference>
<feature type="domain" description="C-type lectin" evidence="2">
    <location>
        <begin position="30"/>
        <end position="170"/>
    </location>
</feature>
<reference evidence="4" key="1">
    <citation type="submission" date="2022-11" db="UniProtKB">
        <authorList>
            <consortium name="WormBaseParasite"/>
        </authorList>
    </citation>
    <scope>IDENTIFICATION</scope>
</reference>
<name>A0A914V813_9BILA</name>
<evidence type="ECO:0000259" key="2">
    <source>
        <dbReference type="PROSITE" id="PS50041"/>
    </source>
</evidence>
<proteinExistence type="predicted"/>
<dbReference type="InterPro" id="IPR016187">
    <property type="entry name" value="CTDL_fold"/>
</dbReference>
<feature type="signal peptide" evidence="1">
    <location>
        <begin position="1"/>
        <end position="17"/>
    </location>
</feature>
<dbReference type="WBParaSite" id="PSAMB.scaffold161size70618.g2780.t1">
    <property type="protein sequence ID" value="PSAMB.scaffold161size70618.g2780.t1"/>
    <property type="gene ID" value="PSAMB.scaffold161size70618.g2780"/>
</dbReference>
<feature type="chain" id="PRO_5037916678" evidence="1">
    <location>
        <begin position="18"/>
        <end position="175"/>
    </location>
</feature>
<dbReference type="PROSITE" id="PS50041">
    <property type="entry name" value="C_TYPE_LECTIN_2"/>
    <property type="match status" value="1"/>
</dbReference>
<dbReference type="SUPFAM" id="SSF56436">
    <property type="entry name" value="C-type lectin-like"/>
    <property type="match status" value="1"/>
</dbReference>
<dbReference type="InterPro" id="IPR001304">
    <property type="entry name" value="C-type_lectin-like"/>
</dbReference>
<sequence length="175" mass="19723">MLRFLLPLLTAGLLVKADQCCNAGWSLSPQKDRCVQVSSQPMIWDQASAACRSMQAALVSIHNTFDNTFIWNLAAKAPNVTFGIWLGGHTNTPMAQQTTGWTWADGMTWNYANWQQGKPDNWQGCNGLGFPDTNQQCLEMWVWHGADPDSAHTQYWNDQCCHRPLNFICEKKPTC</sequence>
<dbReference type="InterPro" id="IPR016186">
    <property type="entry name" value="C-type_lectin-like/link_sf"/>
</dbReference>
<dbReference type="CDD" id="cd00037">
    <property type="entry name" value="CLECT"/>
    <property type="match status" value="1"/>
</dbReference>
<evidence type="ECO:0000256" key="1">
    <source>
        <dbReference type="SAM" id="SignalP"/>
    </source>
</evidence>
<keyword evidence="3" id="KW-1185">Reference proteome</keyword>
<organism evidence="3 4">
    <name type="scientific">Plectus sambesii</name>
    <dbReference type="NCBI Taxonomy" id="2011161"/>
    <lineage>
        <taxon>Eukaryota</taxon>
        <taxon>Metazoa</taxon>
        <taxon>Ecdysozoa</taxon>
        <taxon>Nematoda</taxon>
        <taxon>Chromadorea</taxon>
        <taxon>Plectida</taxon>
        <taxon>Plectina</taxon>
        <taxon>Plectoidea</taxon>
        <taxon>Plectidae</taxon>
        <taxon>Plectus</taxon>
    </lineage>
</organism>
<dbReference type="Pfam" id="PF00059">
    <property type="entry name" value="Lectin_C"/>
    <property type="match status" value="1"/>
</dbReference>
<protein>
    <submittedName>
        <fullName evidence="4">C-type lectin domain-containing protein</fullName>
    </submittedName>
</protein>
<dbReference type="Proteomes" id="UP000887566">
    <property type="component" value="Unplaced"/>
</dbReference>
<dbReference type="PANTHER" id="PTHR22803">
    <property type="entry name" value="MANNOSE, PHOSPHOLIPASE, LECTIN RECEPTOR RELATED"/>
    <property type="match status" value="1"/>
</dbReference>